<dbReference type="EMBL" id="VFSV01000007">
    <property type="protein sequence ID" value="TRD22253.1"/>
    <property type="molecule type" value="Genomic_DNA"/>
</dbReference>
<evidence type="ECO:0000256" key="1">
    <source>
        <dbReference type="SAM" id="MobiDB-lite"/>
    </source>
</evidence>
<name>A0A547Q7B9_9RHOB</name>
<comment type="caution">
    <text evidence="2">The sequence shown here is derived from an EMBL/GenBank/DDBJ whole genome shotgun (WGS) entry which is preliminary data.</text>
</comment>
<sequence>MGRTRVSLAVLGLAVLAACSGEPDLIRLQQQGDGPDEFGILPNRPLEAPENFAALPAPTPGAGNRADLRPLDDAVIALGGRPGGSGGGVQGGALVNHTTRYGVDGAIREQLAAEDRAYRQRRRGRVLERVFGTTTYFDAYEDQSLDQDAVLQRGRALGHRTPAAPPPESGD</sequence>
<dbReference type="Proteomes" id="UP000318590">
    <property type="component" value="Unassembled WGS sequence"/>
</dbReference>
<evidence type="ECO:0000313" key="3">
    <source>
        <dbReference type="Proteomes" id="UP000318590"/>
    </source>
</evidence>
<dbReference type="RefSeq" id="WP_142833888.1">
    <property type="nucleotide sequence ID" value="NZ_VFSV01000007.1"/>
</dbReference>
<reference evidence="2 3" key="1">
    <citation type="submission" date="2019-06" db="EMBL/GenBank/DDBJ databases">
        <title>Paenimaribius caenipelagi gen. nov., sp. nov., isolated from a tidal flat.</title>
        <authorList>
            <person name="Yoon J.-H."/>
        </authorList>
    </citation>
    <scope>NUCLEOTIDE SEQUENCE [LARGE SCALE GENOMIC DNA]</scope>
    <source>
        <strain evidence="2 3">JBTF-M29</strain>
    </source>
</reference>
<accession>A0A547Q7B9</accession>
<dbReference type="Pfam" id="PF11233">
    <property type="entry name" value="DUF3035"/>
    <property type="match status" value="1"/>
</dbReference>
<dbReference type="OrthoDB" id="7876689at2"/>
<dbReference type="InterPro" id="IPR021395">
    <property type="entry name" value="DUF3035"/>
</dbReference>
<dbReference type="PROSITE" id="PS51257">
    <property type="entry name" value="PROKAR_LIPOPROTEIN"/>
    <property type="match status" value="1"/>
</dbReference>
<protein>
    <submittedName>
        <fullName evidence="2">DUF3035 domain-containing protein</fullName>
    </submittedName>
</protein>
<keyword evidence="3" id="KW-1185">Reference proteome</keyword>
<evidence type="ECO:0000313" key="2">
    <source>
        <dbReference type="EMBL" id="TRD22253.1"/>
    </source>
</evidence>
<gene>
    <name evidence="2" type="ORF">FEV53_05900</name>
</gene>
<proteinExistence type="predicted"/>
<feature type="region of interest" description="Disordered" evidence="1">
    <location>
        <begin position="151"/>
        <end position="171"/>
    </location>
</feature>
<dbReference type="AlphaFoldDB" id="A0A547Q7B9"/>
<organism evidence="2 3">
    <name type="scientific">Palleronia caenipelagi</name>
    <dbReference type="NCBI Taxonomy" id="2489174"/>
    <lineage>
        <taxon>Bacteria</taxon>
        <taxon>Pseudomonadati</taxon>
        <taxon>Pseudomonadota</taxon>
        <taxon>Alphaproteobacteria</taxon>
        <taxon>Rhodobacterales</taxon>
        <taxon>Roseobacteraceae</taxon>
        <taxon>Palleronia</taxon>
    </lineage>
</organism>